<dbReference type="RefSeq" id="WP_387902940.1">
    <property type="nucleotide sequence ID" value="NZ_JBIBEG010000004.1"/>
</dbReference>
<evidence type="ECO:0000313" key="2">
    <source>
        <dbReference type="Proteomes" id="UP001602322"/>
    </source>
</evidence>
<reference evidence="1 2" key="1">
    <citation type="submission" date="2024-10" db="EMBL/GenBank/DDBJ databases">
        <title>The Natural Products Discovery Center: Release of the First 8490 Sequenced Strains for Exploring Actinobacteria Biosynthetic Diversity.</title>
        <authorList>
            <person name="Kalkreuter E."/>
            <person name="Kautsar S.A."/>
            <person name="Yang D."/>
            <person name="Bader C.D."/>
            <person name="Teijaro C.N."/>
            <person name="Fluegel L."/>
            <person name="Davis C.M."/>
            <person name="Simpson J.R."/>
            <person name="Lauterbach L."/>
            <person name="Steele A.D."/>
            <person name="Gui C."/>
            <person name="Meng S."/>
            <person name="Li G."/>
            <person name="Viehrig K."/>
            <person name="Ye F."/>
            <person name="Su P."/>
            <person name="Kiefer A.F."/>
            <person name="Nichols A."/>
            <person name="Cepeda A.J."/>
            <person name="Yan W."/>
            <person name="Fan B."/>
            <person name="Jiang Y."/>
            <person name="Adhikari A."/>
            <person name="Zheng C.-J."/>
            <person name="Schuster L."/>
            <person name="Cowan T.M."/>
            <person name="Smanski M.J."/>
            <person name="Chevrette M.G."/>
            <person name="De Carvalho L.P.S."/>
            <person name="Shen B."/>
        </authorList>
    </citation>
    <scope>NUCLEOTIDE SEQUENCE [LARGE SCALE GENOMIC DNA]</scope>
    <source>
        <strain evidence="1 2">NPDC012540</strain>
    </source>
</reference>
<sequence length="392" mass="40912">MSAAVASAALLLTACGADGTDDKPAHPVFDVPVEQQPRQALLTTQAARTASFTQTLTFTSPSGDTVQTTSGRLDFPGGRAVGSSAWAVAEDLPEEARDVLLGVRLGAGRAPAQTRVAVEPDTIRLRAGEAGYWLRYDGAFDAFGTGAAIGALRGTESAFGGTLLEVLSGAQEVKQASAEKGGRTYRAKLTAFNALRMFPKDLGAELAADIDPHGTATPVSLSMSADAKGRVTRAEADFSGLLDTEDSALAEVTGLRAVLKVSGFGASAPVMPADSEPTLDAKTAVMPVGEMKKGGCADLTTGTRTLDMMVSVPCAQRHEARVFAHARFDAAYPGHKEARRMARDACEDAYGAVPAAWTAEAVEKDHFGYTWPGKDRWGAGGDPVATCFVETR</sequence>
<protein>
    <recommendedName>
        <fullName evidence="3">Septum formation-related domain-containing protein</fullName>
    </recommendedName>
</protein>
<dbReference type="EMBL" id="JBIBEG010000004">
    <property type="protein sequence ID" value="MFF5897609.1"/>
    <property type="molecule type" value="Genomic_DNA"/>
</dbReference>
<evidence type="ECO:0000313" key="1">
    <source>
        <dbReference type="EMBL" id="MFF5897609.1"/>
    </source>
</evidence>
<evidence type="ECO:0008006" key="3">
    <source>
        <dbReference type="Google" id="ProtNLM"/>
    </source>
</evidence>
<accession>A0ABW6X787</accession>
<comment type="caution">
    <text evidence="1">The sequence shown here is derived from an EMBL/GenBank/DDBJ whole genome shotgun (WGS) entry which is preliminary data.</text>
</comment>
<organism evidence="1 2">
    <name type="scientific">Streptomyces argenteolus</name>
    <dbReference type="NCBI Taxonomy" id="67274"/>
    <lineage>
        <taxon>Bacteria</taxon>
        <taxon>Bacillati</taxon>
        <taxon>Actinomycetota</taxon>
        <taxon>Actinomycetes</taxon>
        <taxon>Kitasatosporales</taxon>
        <taxon>Streptomycetaceae</taxon>
        <taxon>Streptomyces</taxon>
    </lineage>
</organism>
<proteinExistence type="predicted"/>
<dbReference type="Proteomes" id="UP001602322">
    <property type="component" value="Unassembled WGS sequence"/>
</dbReference>
<gene>
    <name evidence="1" type="ORF">ACFY8O_16960</name>
</gene>
<keyword evidence="2" id="KW-1185">Reference proteome</keyword>
<name>A0ABW6X787_9ACTN</name>